<organism evidence="2 3">
    <name type="scientific">Vitrella brassicaformis (strain CCMP3155)</name>
    <dbReference type="NCBI Taxonomy" id="1169540"/>
    <lineage>
        <taxon>Eukaryota</taxon>
        <taxon>Sar</taxon>
        <taxon>Alveolata</taxon>
        <taxon>Colpodellida</taxon>
        <taxon>Vitrellaceae</taxon>
        <taxon>Vitrella</taxon>
    </lineage>
</organism>
<keyword evidence="3" id="KW-1185">Reference proteome</keyword>
<feature type="region of interest" description="Disordered" evidence="1">
    <location>
        <begin position="1"/>
        <end position="20"/>
    </location>
</feature>
<feature type="region of interest" description="Disordered" evidence="1">
    <location>
        <begin position="111"/>
        <end position="135"/>
    </location>
</feature>
<name>A0A0G4F448_VITBC</name>
<reference evidence="2 3" key="1">
    <citation type="submission" date="2014-11" db="EMBL/GenBank/DDBJ databases">
        <authorList>
            <person name="Zhu J."/>
            <person name="Qi W."/>
            <person name="Song R."/>
        </authorList>
    </citation>
    <scope>NUCLEOTIDE SEQUENCE [LARGE SCALE GENOMIC DNA]</scope>
</reference>
<protein>
    <submittedName>
        <fullName evidence="2">Uncharacterized protein</fullName>
    </submittedName>
</protein>
<evidence type="ECO:0000256" key="1">
    <source>
        <dbReference type="SAM" id="MobiDB-lite"/>
    </source>
</evidence>
<sequence>MSVRESGEVPEDPAAVLLDPRQRALRAEEADKAQKGLAAEAAHLKEQRNAALRQVDSLHEHLKAMREPRSAWPLRLPISRNRGTPQSSSCVAQETVALIDRNAVQEAATREKRLAEEEVQRSTASTQAEMDRNAATQAARPLLPVASPTPTATPSPTSPATTVVLEDMLAQAVAAGIAPTLEELKERKRAA</sequence>
<feature type="region of interest" description="Disordered" evidence="1">
    <location>
        <begin position="140"/>
        <end position="159"/>
    </location>
</feature>
<dbReference type="Proteomes" id="UP000041254">
    <property type="component" value="Unassembled WGS sequence"/>
</dbReference>
<evidence type="ECO:0000313" key="3">
    <source>
        <dbReference type="Proteomes" id="UP000041254"/>
    </source>
</evidence>
<dbReference type="AlphaFoldDB" id="A0A0G4F448"/>
<feature type="compositionally biased region" description="Basic and acidic residues" evidence="1">
    <location>
        <begin position="111"/>
        <end position="120"/>
    </location>
</feature>
<dbReference type="InParanoid" id="A0A0G4F448"/>
<dbReference type="EMBL" id="CDMY01000366">
    <property type="protein sequence ID" value="CEM06496.1"/>
    <property type="molecule type" value="Genomic_DNA"/>
</dbReference>
<accession>A0A0G4F448</accession>
<dbReference type="VEuPathDB" id="CryptoDB:Vbra_5680"/>
<proteinExistence type="predicted"/>
<gene>
    <name evidence="2" type="ORF">Vbra_5680</name>
</gene>
<evidence type="ECO:0000313" key="2">
    <source>
        <dbReference type="EMBL" id="CEM06496.1"/>
    </source>
</evidence>
<feature type="compositionally biased region" description="Low complexity" evidence="1">
    <location>
        <begin position="141"/>
        <end position="150"/>
    </location>
</feature>